<accession>A0ACC0W041</accession>
<dbReference type="EMBL" id="CM047584">
    <property type="protein sequence ID" value="KAI9911473.1"/>
    <property type="molecule type" value="Genomic_DNA"/>
</dbReference>
<gene>
    <name evidence="1" type="ORF">PsorP6_008936</name>
</gene>
<name>A0ACC0W041_9STRA</name>
<sequence length="843" mass="94497">MLAGSYEKGGSKYCKNPDSFLGVGNTECLHENLLTAVFLLAVIVLVSIGVEKLIHFIRSSIKCPQLRKIVNRIFEEVLILGFLSMVIFTLNTSGAMTSLAFNDLTASEKLHFYEFFHYIVFLTMIYFIAIVLLLLFTGTVVPKLVWEIKKQPNKRRESISDIEHDDTYDTQYPSLAGNSTYCASMGHRVHSFIRHYSSLNRGSYPGNTADCLFDGEGCTSDRPSGDYYLSMRARYCSDGDSVHRRFGGRPRALSGMNLVMGSRAYSLLLQRYQREGCCFHWNIRKQWHLWKSFEVLAYNICENRSGYIYKNPIEMERLFGIQASPQARWRAFQNAIGVPAESGVDCEDDENVMTFARFHVLCMRNLLLHMTHIHPSGFLILIVICLLPSIYPEEDHWIFLGVGGLLLLMNVVICFKVLKILRGIVDDRLHIISMQEIQSRVSVQGPTYNRAGDEPASAEISTAGNLAEDNATILQTRPKQAPKRKSFKAVALAIRAMIRMQMSALSHLQLHYHDDRFWFKSPKLLLRLFQFATIGQAFYLVWFSLIETESMTSDPQFSDGSGTGLLILTVIFPVLSLLVITPLTMPSLVLVMSLTGIFEELNASNGGEEENHHTVTQEEVTKHTRTMRRLYLKSYYTKGKNLSPPPELPPLRTAHRFDVADPTPDQENGMGSQTSMFLRICDTPEAHAEKGSHDFPDDNNFPGRNSTLGSSRIHGRASGGESEYRSSNTFNLAAFQSLGSGHTTDAHGTENYYVDSHPYQSGSSFTSTTSSNGKRSPRPNRIEINMPAPQRKWSQANAGPVVSIGGNAAVDDIMEEGTYKQAQSPVAGSFKPHCSKYGGYPES</sequence>
<evidence type="ECO:0000313" key="2">
    <source>
        <dbReference type="Proteomes" id="UP001163321"/>
    </source>
</evidence>
<evidence type="ECO:0000313" key="1">
    <source>
        <dbReference type="EMBL" id="KAI9911473.1"/>
    </source>
</evidence>
<organism evidence="1 2">
    <name type="scientific">Peronosclerospora sorghi</name>
    <dbReference type="NCBI Taxonomy" id="230839"/>
    <lineage>
        <taxon>Eukaryota</taxon>
        <taxon>Sar</taxon>
        <taxon>Stramenopiles</taxon>
        <taxon>Oomycota</taxon>
        <taxon>Peronosporomycetes</taxon>
        <taxon>Peronosporales</taxon>
        <taxon>Peronosporaceae</taxon>
        <taxon>Peronosclerospora</taxon>
    </lineage>
</organism>
<proteinExistence type="predicted"/>
<comment type="caution">
    <text evidence="1">The sequence shown here is derived from an EMBL/GenBank/DDBJ whole genome shotgun (WGS) entry which is preliminary data.</text>
</comment>
<reference evidence="1 2" key="1">
    <citation type="journal article" date="2022" name="bioRxiv">
        <title>The genome of the oomycete Peronosclerospora sorghi, a cosmopolitan pathogen of maize and sorghum, is inflated with dispersed pseudogenes.</title>
        <authorList>
            <person name="Fletcher K."/>
            <person name="Martin F."/>
            <person name="Isakeit T."/>
            <person name="Cavanaugh K."/>
            <person name="Magill C."/>
            <person name="Michelmore R."/>
        </authorList>
    </citation>
    <scope>NUCLEOTIDE SEQUENCE [LARGE SCALE GENOMIC DNA]</scope>
    <source>
        <strain evidence="1">P6</strain>
    </source>
</reference>
<keyword evidence="2" id="KW-1185">Reference proteome</keyword>
<dbReference type="Proteomes" id="UP001163321">
    <property type="component" value="Chromosome 5"/>
</dbReference>
<protein>
    <submittedName>
        <fullName evidence="1">Uncharacterized protein</fullName>
    </submittedName>
</protein>